<dbReference type="EMBL" id="K01030">
    <property type="protein sequence ID" value="AAA43384.1"/>
    <property type="molecule type" value="Genomic_RNA"/>
</dbReference>
<feature type="non-terminal residue" evidence="2">
    <location>
        <position position="79"/>
    </location>
</feature>
<keyword evidence="1" id="KW-0472">Membrane</keyword>
<name>Q83980_9INFA</name>
<keyword evidence="1" id="KW-1133">Transmembrane helix</keyword>
<evidence type="ECO:0000256" key="1">
    <source>
        <dbReference type="SAM" id="Phobius"/>
    </source>
</evidence>
<proteinExistence type="predicted"/>
<organism evidence="2">
    <name type="scientific">Influenza A virus</name>
    <name type="common">A/mallard/Alberta/827/1978(H8N4)</name>
    <dbReference type="NCBI Taxonomy" id="384522"/>
    <lineage>
        <taxon>Viruses</taxon>
        <taxon>Riboviria</taxon>
        <taxon>Orthornavirae</taxon>
        <taxon>Negarnaviricota</taxon>
        <taxon>Polyploviricotina</taxon>
        <taxon>Insthoviricetes</taxon>
        <taxon>Articulavirales</taxon>
        <taxon>Orthomyxoviridae</taxon>
        <taxon>Alphainfluenzavirus</taxon>
        <taxon>Alphainfluenzavirus influenzae</taxon>
        <taxon>Influenza A virus</taxon>
    </lineage>
</organism>
<protein>
    <submittedName>
        <fullName evidence="2">Neuraminidase</fullName>
    </submittedName>
</protein>
<feature type="transmembrane region" description="Helical" evidence="1">
    <location>
        <begin position="7"/>
        <end position="34"/>
    </location>
</feature>
<accession>Q83980</accession>
<reference evidence="2" key="1">
    <citation type="journal article" date="1982" name="Virology">
        <title>Sequence variation at the 3' end of the neuraminidase gene from 39 influenza type A viruses.</title>
        <authorList>
            <person name="Blok J."/>
            <person name="Air G.M."/>
        </authorList>
    </citation>
    <scope>NUCLEOTIDE SEQUENCE</scope>
    <source>
        <strain evidence="2">A/mallard/Alberta/827/1978</strain>
    </source>
</reference>
<sequence>MNPNQKIITIGSASIILTTIGLLLKITSLCSIWFSHYNQVTQTHEQPCPRTQQITTTETFVNVPNVQNNYTTRIDPQPP</sequence>
<keyword evidence="1" id="KW-0812">Transmembrane</keyword>
<evidence type="ECO:0000313" key="2">
    <source>
        <dbReference type="EMBL" id="AAA43384.1"/>
    </source>
</evidence>